<organism evidence="3">
    <name type="scientific">Capitella teleta</name>
    <name type="common">Polychaete worm</name>
    <dbReference type="NCBI Taxonomy" id="283909"/>
    <lineage>
        <taxon>Eukaryota</taxon>
        <taxon>Metazoa</taxon>
        <taxon>Spiralia</taxon>
        <taxon>Lophotrochozoa</taxon>
        <taxon>Annelida</taxon>
        <taxon>Polychaeta</taxon>
        <taxon>Sedentaria</taxon>
        <taxon>Scolecida</taxon>
        <taxon>Capitellidae</taxon>
        <taxon>Capitella</taxon>
    </lineage>
</organism>
<dbReference type="SUPFAM" id="SSF51101">
    <property type="entry name" value="Mannose-binding lectins"/>
    <property type="match status" value="1"/>
</dbReference>
<name>R7VJL7_CAPTE</name>
<reference evidence="5" key="1">
    <citation type="submission" date="2012-12" db="EMBL/GenBank/DDBJ databases">
        <authorList>
            <person name="Hellsten U."/>
            <person name="Grimwood J."/>
            <person name="Chapman J.A."/>
            <person name="Shapiro H."/>
            <person name="Aerts A."/>
            <person name="Otillar R.P."/>
            <person name="Terry A.Y."/>
            <person name="Boore J.L."/>
            <person name="Simakov O."/>
            <person name="Marletaz F."/>
            <person name="Cho S.-J."/>
            <person name="Edsinger-Gonzales E."/>
            <person name="Havlak P."/>
            <person name="Kuo D.-H."/>
            <person name="Larsson T."/>
            <person name="Lv J."/>
            <person name="Arendt D."/>
            <person name="Savage R."/>
            <person name="Osoegawa K."/>
            <person name="de Jong P."/>
            <person name="Lindberg D.R."/>
            <person name="Seaver E.C."/>
            <person name="Weisblat D.A."/>
            <person name="Putnam N.H."/>
            <person name="Grigoriev I.V."/>
            <person name="Rokhsar D.S."/>
        </authorList>
    </citation>
    <scope>NUCLEOTIDE SEQUENCE</scope>
    <source>
        <strain evidence="5">I ESC-2004</strain>
    </source>
</reference>
<keyword evidence="1" id="KW-0732">Signal</keyword>
<dbReference type="InterPro" id="IPR001229">
    <property type="entry name" value="Jacalin-like_lectin_dom"/>
</dbReference>
<dbReference type="Proteomes" id="UP000014760">
    <property type="component" value="Unassembled WGS sequence"/>
</dbReference>
<proteinExistence type="predicted"/>
<dbReference type="Gene3D" id="2.100.10.30">
    <property type="entry name" value="Jacalin-like lectin domain"/>
    <property type="match status" value="1"/>
</dbReference>
<protein>
    <recommendedName>
        <fullName evidence="2">Jacalin-type lectin domain-containing protein</fullName>
    </recommendedName>
</protein>
<dbReference type="PROSITE" id="PS51752">
    <property type="entry name" value="JACALIN_LECTIN"/>
    <property type="match status" value="1"/>
</dbReference>
<evidence type="ECO:0000259" key="2">
    <source>
        <dbReference type="PROSITE" id="PS51752"/>
    </source>
</evidence>
<feature type="chain" id="PRO_5008789207" description="Jacalin-type lectin domain-containing protein" evidence="1">
    <location>
        <begin position="20"/>
        <end position="239"/>
    </location>
</feature>
<dbReference type="AlphaFoldDB" id="R7VJL7"/>
<sequence>MATLLFYLSVASCFCFGWAEIFSRHSFSVFNLNKTFTIESIGVRFGLECVARCAQDPECFGSEWNDPICRLANRGVHPILTGTVIDSAVYLRKNYTEYLAALHSEQFGGSGGEYFTDENQYLQFGNLNAIWISVDKTAIRGVTATYGSHKGPKHGLISGTNSTDYTLQPGELVQSVTVREYSCCVFAIQLHTSVGRQSDMMGVAEGDTKTCDLSPRCLGFIAGRFEYAFDGLYFYTVPC</sequence>
<dbReference type="EMBL" id="AMQN01017373">
    <property type="status" value="NOT_ANNOTATED_CDS"/>
    <property type="molecule type" value="Genomic_DNA"/>
</dbReference>
<keyword evidence="5" id="KW-1185">Reference proteome</keyword>
<dbReference type="EnsemblMetazoa" id="CapteT208976">
    <property type="protein sequence ID" value="CapteP208976"/>
    <property type="gene ID" value="CapteG208976"/>
</dbReference>
<dbReference type="EMBL" id="KB293049">
    <property type="protein sequence ID" value="ELU16591.1"/>
    <property type="molecule type" value="Genomic_DNA"/>
</dbReference>
<evidence type="ECO:0000256" key="1">
    <source>
        <dbReference type="SAM" id="SignalP"/>
    </source>
</evidence>
<dbReference type="InterPro" id="IPR036404">
    <property type="entry name" value="Jacalin-like_lectin_dom_sf"/>
</dbReference>
<gene>
    <name evidence="3" type="ORF">CAPTEDRAFT_208976</name>
</gene>
<evidence type="ECO:0000313" key="3">
    <source>
        <dbReference type="EMBL" id="ELU16591.1"/>
    </source>
</evidence>
<feature type="domain" description="Jacalin-type lectin" evidence="2">
    <location>
        <begin position="101"/>
        <end position="238"/>
    </location>
</feature>
<accession>R7VJL7</accession>
<dbReference type="Pfam" id="PF01419">
    <property type="entry name" value="Jacalin"/>
    <property type="match status" value="1"/>
</dbReference>
<feature type="signal peptide" evidence="1">
    <location>
        <begin position="1"/>
        <end position="19"/>
    </location>
</feature>
<dbReference type="HOGENOM" id="CLU_1162093_0_0_1"/>
<reference evidence="3 5" key="2">
    <citation type="journal article" date="2013" name="Nature">
        <title>Insights into bilaterian evolution from three spiralian genomes.</title>
        <authorList>
            <person name="Simakov O."/>
            <person name="Marletaz F."/>
            <person name="Cho S.J."/>
            <person name="Edsinger-Gonzales E."/>
            <person name="Havlak P."/>
            <person name="Hellsten U."/>
            <person name="Kuo D.H."/>
            <person name="Larsson T."/>
            <person name="Lv J."/>
            <person name="Arendt D."/>
            <person name="Savage R."/>
            <person name="Osoegawa K."/>
            <person name="de Jong P."/>
            <person name="Grimwood J."/>
            <person name="Chapman J.A."/>
            <person name="Shapiro H."/>
            <person name="Aerts A."/>
            <person name="Otillar R.P."/>
            <person name="Terry A.Y."/>
            <person name="Boore J.L."/>
            <person name="Grigoriev I.V."/>
            <person name="Lindberg D.R."/>
            <person name="Seaver E.C."/>
            <person name="Weisblat D.A."/>
            <person name="Putnam N.H."/>
            <person name="Rokhsar D.S."/>
        </authorList>
    </citation>
    <scope>NUCLEOTIDE SEQUENCE</scope>
    <source>
        <strain evidence="3 5">I ESC-2004</strain>
    </source>
</reference>
<reference evidence="4" key="3">
    <citation type="submission" date="2015-06" db="UniProtKB">
        <authorList>
            <consortium name="EnsemblMetazoa"/>
        </authorList>
    </citation>
    <scope>IDENTIFICATION</scope>
</reference>
<evidence type="ECO:0000313" key="4">
    <source>
        <dbReference type="EnsemblMetazoa" id="CapteP208976"/>
    </source>
</evidence>
<evidence type="ECO:0000313" key="5">
    <source>
        <dbReference type="Proteomes" id="UP000014760"/>
    </source>
</evidence>